<reference evidence="3" key="1">
    <citation type="submission" date="2021-01" db="EMBL/GenBank/DDBJ databases">
        <title>Active Sulfur Cycling in an Early Earth Analoge.</title>
        <authorList>
            <person name="Hahn C.R."/>
            <person name="Youssef N.H."/>
            <person name="Elshahed M."/>
        </authorList>
    </citation>
    <scope>NUCLEOTIDE SEQUENCE</scope>
    <source>
        <strain evidence="3">Zod_Metabat.1151</strain>
    </source>
</reference>
<dbReference type="PROSITE" id="PS50093">
    <property type="entry name" value="PKD"/>
    <property type="match status" value="1"/>
</dbReference>
<dbReference type="EMBL" id="JAFGDB010000083">
    <property type="protein sequence ID" value="MBN2067769.1"/>
    <property type="molecule type" value="Genomic_DNA"/>
</dbReference>
<evidence type="ECO:0000259" key="2">
    <source>
        <dbReference type="PROSITE" id="PS50093"/>
    </source>
</evidence>
<dbReference type="InterPro" id="IPR035986">
    <property type="entry name" value="PKD_dom_sf"/>
</dbReference>
<dbReference type="SUPFAM" id="SSF49299">
    <property type="entry name" value="PKD domain"/>
    <property type="match status" value="1"/>
</dbReference>
<dbReference type="InterPro" id="IPR013783">
    <property type="entry name" value="Ig-like_fold"/>
</dbReference>
<keyword evidence="1" id="KW-0472">Membrane</keyword>
<accession>A0A938YV93</accession>
<evidence type="ECO:0000313" key="3">
    <source>
        <dbReference type="EMBL" id="MBN2067769.1"/>
    </source>
</evidence>
<dbReference type="Gene3D" id="2.60.40.10">
    <property type="entry name" value="Immunoglobulins"/>
    <property type="match status" value="1"/>
</dbReference>
<feature type="domain" description="PKD" evidence="2">
    <location>
        <begin position="482"/>
        <end position="525"/>
    </location>
</feature>
<evidence type="ECO:0000256" key="1">
    <source>
        <dbReference type="SAM" id="Phobius"/>
    </source>
</evidence>
<protein>
    <recommendedName>
        <fullName evidence="2">PKD domain-containing protein</fullName>
    </recommendedName>
</protein>
<gene>
    <name evidence="3" type="ORF">JW744_04840</name>
</gene>
<keyword evidence="1" id="KW-0812">Transmembrane</keyword>
<dbReference type="CDD" id="cd00146">
    <property type="entry name" value="PKD"/>
    <property type="match status" value="1"/>
</dbReference>
<keyword evidence="1" id="KW-1133">Transmembrane helix</keyword>
<proteinExistence type="predicted"/>
<dbReference type="Proteomes" id="UP000809243">
    <property type="component" value="Unassembled WGS sequence"/>
</dbReference>
<organism evidence="3 4">
    <name type="scientific">Candidatus Iainarchaeum sp</name>
    <dbReference type="NCBI Taxonomy" id="3101447"/>
    <lineage>
        <taxon>Archaea</taxon>
        <taxon>Candidatus Iainarchaeota</taxon>
        <taxon>Candidatus Iainarchaeia</taxon>
        <taxon>Candidatus Iainarchaeales</taxon>
        <taxon>Candidatus Iainarchaeaceae</taxon>
        <taxon>Candidatus Iainarchaeum</taxon>
    </lineage>
</organism>
<dbReference type="InterPro" id="IPR000601">
    <property type="entry name" value="PKD_dom"/>
</dbReference>
<feature type="transmembrane region" description="Helical" evidence="1">
    <location>
        <begin position="645"/>
        <end position="668"/>
    </location>
</feature>
<evidence type="ECO:0000313" key="4">
    <source>
        <dbReference type="Proteomes" id="UP000809243"/>
    </source>
</evidence>
<sequence length="725" mass="78383">MLDKRLVLTIAIALLLIGEAGAVFYGLCDRASIERSTLRCEINQPKPSFTQNTVDLFWESVQADQNYLDGSIDAMLWAIRGTVVNVTQDTSLVEPSYIDMPWDLEISGDANLLYDVYWDMNSYTQTEGTHTGIKTTTIGLSRPLLTIAPVAGKRSVRNITIENDEGFVTYLTGDLRRKMKLEIEGNLSISGSSLENAEYVKARNITMADSAIMKNIGSIEARNISLSHRSEINNIGELGEKSIQLKDCTTGLELDIDSGIENLLGGISVEGNITISGNSRIKTLQHITENVIESIDAISLSISGSSEISGVGGQPGTIVLQDRLSLDQNSSISGRKGNSIKRVEAGSLYMAQDSWMWNIENLLRVGGGEEFTMLSGSKVLSLRGNAESCAEIEMQGSGTKIMFTEDSERQMTAPAINLSDGATIICLGETECDYEFVEKVCGNNPVADLNTIGKTKGYAPLNALFTGSCSDTEGIESCTIVYGDNSSPEEFIGTAVHTYLQEGEYTARLTAVDTQGNEAAAELTISALENPAGPVAPPDGTGVEPELELSVFPDTVKQGEILFVLINLNTEAESITLTNDAGLDTVASSPAGFPARVGPFRVSKTTSPGRYQFTLIGTTAAGKEFSGSAMFNVTEREGTVFGVDLFVIISIGFVAVLLVIAIIAVKLIKAGKLKLKMKKKEPPEKKAVEAMTKENPLADIMPLDELKEHELPPWLREKKKEEEFK</sequence>
<comment type="caution">
    <text evidence="3">The sequence shown here is derived from an EMBL/GenBank/DDBJ whole genome shotgun (WGS) entry which is preliminary data.</text>
</comment>
<name>A0A938YV93_9ARCH</name>
<dbReference type="AlphaFoldDB" id="A0A938YV93"/>